<evidence type="ECO:0000259" key="8">
    <source>
        <dbReference type="Pfam" id="PF14693"/>
    </source>
</evidence>
<dbReference type="GO" id="GO:0006412">
    <property type="term" value="P:translation"/>
    <property type="evidence" value="ECO:0007669"/>
    <property type="project" value="UniProtKB-UniRule"/>
</dbReference>
<feature type="domain" description="Large ribosomal subunit protein bL25 L25" evidence="7">
    <location>
        <begin position="6"/>
        <end position="101"/>
    </location>
</feature>
<dbReference type="Gene3D" id="2.170.120.20">
    <property type="entry name" value="Ribosomal protein L25, beta domain"/>
    <property type="match status" value="1"/>
</dbReference>
<dbReference type="InterPro" id="IPR037121">
    <property type="entry name" value="Ribosomal_bL25_C"/>
</dbReference>
<evidence type="ECO:0000313" key="9">
    <source>
        <dbReference type="EMBL" id="PIW66889.1"/>
    </source>
</evidence>
<name>A0A2J0LI66_9BACT</name>
<protein>
    <recommendedName>
        <fullName evidence="5">Large ribosomal subunit protein bL25</fullName>
    </recommendedName>
    <alternativeName>
        <fullName evidence="5">General stress protein CTC</fullName>
    </alternativeName>
</protein>
<evidence type="ECO:0000256" key="1">
    <source>
        <dbReference type="ARBA" id="ARBA00022730"/>
    </source>
</evidence>
<dbReference type="Pfam" id="PF14693">
    <property type="entry name" value="Ribosomal_TL5_C"/>
    <property type="match status" value="1"/>
</dbReference>
<feature type="region of interest" description="Disordered" evidence="6">
    <location>
        <begin position="199"/>
        <end position="244"/>
    </location>
</feature>
<dbReference type="GO" id="GO:0003735">
    <property type="term" value="F:structural constituent of ribosome"/>
    <property type="evidence" value="ECO:0007669"/>
    <property type="project" value="InterPro"/>
</dbReference>
<feature type="compositionally biased region" description="Basic and acidic residues" evidence="6">
    <location>
        <begin position="228"/>
        <end position="244"/>
    </location>
</feature>
<dbReference type="InterPro" id="IPR011035">
    <property type="entry name" value="Ribosomal_bL25/Gln-tRNA_synth"/>
</dbReference>
<keyword evidence="1 5" id="KW-0699">rRNA-binding</keyword>
<feature type="compositionally biased region" description="Basic and acidic residues" evidence="6">
    <location>
        <begin position="209"/>
        <end position="218"/>
    </location>
</feature>
<evidence type="ECO:0000256" key="4">
    <source>
        <dbReference type="ARBA" id="ARBA00023274"/>
    </source>
</evidence>
<evidence type="ECO:0000259" key="7">
    <source>
        <dbReference type="Pfam" id="PF01386"/>
    </source>
</evidence>
<gene>
    <name evidence="5" type="primary">rplY</name>
    <name evidence="5" type="synonym">ctc</name>
    <name evidence="9" type="ORF">COW11_00965</name>
</gene>
<dbReference type="GO" id="GO:0022625">
    <property type="term" value="C:cytosolic large ribosomal subunit"/>
    <property type="evidence" value="ECO:0007669"/>
    <property type="project" value="TreeGrafter"/>
</dbReference>
<dbReference type="EMBL" id="PFGP01000021">
    <property type="protein sequence ID" value="PIW66889.1"/>
    <property type="molecule type" value="Genomic_DNA"/>
</dbReference>
<dbReference type="PANTHER" id="PTHR33284:SF1">
    <property type="entry name" value="RIBOSOMAL PROTEIN L25_GLN-TRNA SYNTHETASE, ANTI-CODON-BINDING DOMAIN-CONTAINING PROTEIN"/>
    <property type="match status" value="1"/>
</dbReference>
<evidence type="ECO:0000256" key="2">
    <source>
        <dbReference type="ARBA" id="ARBA00022884"/>
    </source>
</evidence>
<keyword evidence="3 5" id="KW-0689">Ribosomal protein</keyword>
<proteinExistence type="inferred from homology"/>
<dbReference type="PANTHER" id="PTHR33284">
    <property type="entry name" value="RIBOSOMAL PROTEIN L25/GLN-TRNA SYNTHETASE, ANTI-CODON-BINDING DOMAIN-CONTAINING PROTEIN"/>
    <property type="match status" value="1"/>
</dbReference>
<dbReference type="InterPro" id="IPR020057">
    <property type="entry name" value="Ribosomal_bL25_b-dom"/>
</dbReference>
<keyword evidence="4 5" id="KW-0687">Ribonucleoprotein</keyword>
<comment type="caution">
    <text evidence="9">The sequence shown here is derived from an EMBL/GenBank/DDBJ whole genome shotgun (WGS) entry which is preliminary data.</text>
</comment>
<dbReference type="GO" id="GO:0008097">
    <property type="term" value="F:5S rRNA binding"/>
    <property type="evidence" value="ECO:0007669"/>
    <property type="project" value="InterPro"/>
</dbReference>
<organism evidence="9 10">
    <name type="scientific">Candidatus Taenaricola geysiri</name>
    <dbReference type="NCBI Taxonomy" id="1974752"/>
    <lineage>
        <taxon>Bacteria</taxon>
        <taxon>Pseudomonadati</taxon>
        <taxon>Candidatus Omnitrophota</taxon>
        <taxon>Candidatus Taenaricola</taxon>
    </lineage>
</organism>
<reference evidence="9 10" key="1">
    <citation type="submission" date="2017-09" db="EMBL/GenBank/DDBJ databases">
        <title>Depth-based differentiation of microbial function through sediment-hosted aquifers and enrichment of novel symbionts in the deep terrestrial subsurface.</title>
        <authorList>
            <person name="Probst A.J."/>
            <person name="Ladd B."/>
            <person name="Jarett J.K."/>
            <person name="Geller-Mcgrath D.E."/>
            <person name="Sieber C.M."/>
            <person name="Emerson J.B."/>
            <person name="Anantharaman K."/>
            <person name="Thomas B.C."/>
            <person name="Malmstrom R."/>
            <person name="Stieglmeier M."/>
            <person name="Klingl A."/>
            <person name="Woyke T."/>
            <person name="Ryan C.M."/>
            <person name="Banfield J.F."/>
        </authorList>
    </citation>
    <scope>NUCLEOTIDE SEQUENCE [LARGE SCALE GENOMIC DNA]</scope>
    <source>
        <strain evidence="9">CG12_big_fil_rev_8_21_14_0_65_43_15</strain>
    </source>
</reference>
<evidence type="ECO:0000256" key="6">
    <source>
        <dbReference type="SAM" id="MobiDB-lite"/>
    </source>
</evidence>
<dbReference type="CDD" id="cd00495">
    <property type="entry name" value="Ribosomal_L25_TL5_CTC"/>
    <property type="match status" value="1"/>
</dbReference>
<comment type="function">
    <text evidence="5">This is one of the proteins that binds to the 5S RNA in the ribosome where it forms part of the central protuberance.</text>
</comment>
<evidence type="ECO:0000313" key="10">
    <source>
        <dbReference type="Proteomes" id="UP000231267"/>
    </source>
</evidence>
<dbReference type="Pfam" id="PF01386">
    <property type="entry name" value="Ribosomal_L25p"/>
    <property type="match status" value="1"/>
</dbReference>
<dbReference type="InterPro" id="IPR001021">
    <property type="entry name" value="Ribosomal_bL25_long"/>
</dbReference>
<dbReference type="AlphaFoldDB" id="A0A2J0LI66"/>
<comment type="subunit">
    <text evidence="5">Part of the 50S ribosomal subunit; part of the 5S rRNA/L5/L18/L25 subcomplex. Contacts the 5S rRNA. Binds to the 5S rRNA independently of L5 and L18.</text>
</comment>
<dbReference type="InterPro" id="IPR029751">
    <property type="entry name" value="Ribosomal_L25_dom"/>
</dbReference>
<dbReference type="HAMAP" id="MF_01334">
    <property type="entry name" value="Ribosomal_bL25_CTC"/>
    <property type="match status" value="1"/>
</dbReference>
<sequence>MEQVQLQATLRNKEETGKSMAVKLRAKGFVPAVVYKAAEETLSITINEKDFLKAMHTSAGANVLIELLISGDTADKKHSRTVIIKEIQQHPYKDNVLHVDFYQIALDEVIKVKVPIVTKGEAVGTKTGGIVERIMWEVEIECLPTQIPEKLEIDISSMEVGHHKIINDIAVPSGVKILAEPEQIVVAVEAKKAVEEVVAVPEGAPDEPEVIREKKLTDEEAAEEAPAAEEKKPKEDKKPKEEKK</sequence>
<dbReference type="InterPro" id="IPR020930">
    <property type="entry name" value="Ribosomal_uL5_bac-type"/>
</dbReference>
<dbReference type="InterPro" id="IPR020056">
    <property type="entry name" value="Rbsml_bL25/Gln-tRNA_synth_N"/>
</dbReference>
<dbReference type="Gene3D" id="2.40.240.10">
    <property type="entry name" value="Ribosomal Protein L25, Chain P"/>
    <property type="match status" value="1"/>
</dbReference>
<evidence type="ECO:0000256" key="5">
    <source>
        <dbReference type="HAMAP-Rule" id="MF_01334"/>
    </source>
</evidence>
<dbReference type="NCBIfam" id="TIGR00731">
    <property type="entry name" value="bL25_bact_ctc"/>
    <property type="match status" value="1"/>
</dbReference>
<evidence type="ECO:0000256" key="3">
    <source>
        <dbReference type="ARBA" id="ARBA00022980"/>
    </source>
</evidence>
<dbReference type="SUPFAM" id="SSF50715">
    <property type="entry name" value="Ribosomal protein L25-like"/>
    <property type="match status" value="1"/>
</dbReference>
<accession>A0A2J0LI66</accession>
<comment type="similarity">
    <text evidence="5">Belongs to the bacterial ribosomal protein bL25 family. CTC subfamily.</text>
</comment>
<feature type="domain" description="Large ribosomal subunit protein bL25 beta" evidence="8">
    <location>
        <begin position="110"/>
        <end position="191"/>
    </location>
</feature>
<dbReference type="Proteomes" id="UP000231267">
    <property type="component" value="Unassembled WGS sequence"/>
</dbReference>
<keyword evidence="2 5" id="KW-0694">RNA-binding</keyword>